<name>A0A6S7LW65_PARCT</name>
<reference evidence="2" key="1">
    <citation type="submission" date="2020-04" db="EMBL/GenBank/DDBJ databases">
        <authorList>
            <person name="Alioto T."/>
            <person name="Alioto T."/>
            <person name="Gomez Garrido J."/>
        </authorList>
    </citation>
    <scope>NUCLEOTIDE SEQUENCE</scope>
    <source>
        <strain evidence="2">A484AB</strain>
    </source>
</reference>
<accession>A0A6S7LW65</accession>
<protein>
    <submittedName>
        <fullName evidence="2">Uncharacterized protein</fullName>
    </submittedName>
</protein>
<comment type="caution">
    <text evidence="2">The sequence shown here is derived from an EMBL/GenBank/DDBJ whole genome shotgun (WGS) entry which is preliminary data.</text>
</comment>
<proteinExistence type="predicted"/>
<sequence length="295" mass="33499">MASDSQSTEGMSGRTADNVMRSLKSYRSHLTRTIVTTKRFIPVVTASIGSSSALSNAKERLISRLNEVEGYFTKILQLTIEAQEFDPTNAEKLDSDLDNDRARTDDLGEKMEKLSLKERQSYLKVLLDTDLNSRLSTTITNETEIFGPESCIAMLQNDFNIRYPLVTRRLEYFNRKQGNDELFTDFLAKSKELANLAEIDNLKKDDVLTFNALRGTTNRELLDEFLKIEEPTLERIEKTAKLYEGKRTTKAKLSDETNQVMKVRETKDNARGRGSGRRGGNNERSKTKGSKSRSN</sequence>
<feature type="non-terminal residue" evidence="2">
    <location>
        <position position="295"/>
    </location>
</feature>
<evidence type="ECO:0000313" key="3">
    <source>
        <dbReference type="Proteomes" id="UP001152795"/>
    </source>
</evidence>
<evidence type="ECO:0000313" key="2">
    <source>
        <dbReference type="EMBL" id="CAB4045959.1"/>
    </source>
</evidence>
<feature type="region of interest" description="Disordered" evidence="1">
    <location>
        <begin position="252"/>
        <end position="295"/>
    </location>
</feature>
<gene>
    <name evidence="2" type="ORF">PACLA_8A036086</name>
</gene>
<evidence type="ECO:0000256" key="1">
    <source>
        <dbReference type="SAM" id="MobiDB-lite"/>
    </source>
</evidence>
<dbReference type="EMBL" id="CACRXK020043821">
    <property type="protein sequence ID" value="CAB4045959.1"/>
    <property type="molecule type" value="Genomic_DNA"/>
</dbReference>
<dbReference type="AlphaFoldDB" id="A0A6S7LW65"/>
<organism evidence="2 3">
    <name type="scientific">Paramuricea clavata</name>
    <name type="common">Red gorgonian</name>
    <name type="synonym">Violescent sea-whip</name>
    <dbReference type="NCBI Taxonomy" id="317549"/>
    <lineage>
        <taxon>Eukaryota</taxon>
        <taxon>Metazoa</taxon>
        <taxon>Cnidaria</taxon>
        <taxon>Anthozoa</taxon>
        <taxon>Octocorallia</taxon>
        <taxon>Malacalcyonacea</taxon>
        <taxon>Plexauridae</taxon>
        <taxon>Paramuricea</taxon>
    </lineage>
</organism>
<feature type="compositionally biased region" description="Basic and acidic residues" evidence="1">
    <location>
        <begin position="262"/>
        <end position="271"/>
    </location>
</feature>
<dbReference type="Proteomes" id="UP001152795">
    <property type="component" value="Unassembled WGS sequence"/>
</dbReference>
<keyword evidence="3" id="KW-1185">Reference proteome</keyword>